<protein>
    <recommendedName>
        <fullName evidence="1">HNH nuclease domain-containing protein</fullName>
    </recommendedName>
</protein>
<dbReference type="Proteomes" id="UP000318567">
    <property type="component" value="Unassembled WGS sequence"/>
</dbReference>
<dbReference type="InterPro" id="IPR003615">
    <property type="entry name" value="HNH_nuc"/>
</dbReference>
<gene>
    <name evidence="2" type="ORF">SB6410_04865</name>
</gene>
<sequence>MPESRPAIPEAIKREVRQQCYFGCAICGMPFFQYDHIVEYSEVKEHTAENLVLLCPHHHSMKTTGKLDNEIVVNAKEKPYNAQREITSNLKIDGAKVIDVKVGSSNYKGDFSGERGEVFRAIVVDGQDFLSIFNENGCLSVSVKLTDENAKTILEIDKGELKVWTDSWDFDYTGQEMTVRQSVGNVLLSMILTSSKVYVNKGVFYVSKGNGLIIQKGQINMINNSVVVGVIGDISINGMGGSIGFAYDINNRSLPDWIYE</sequence>
<dbReference type="SMART" id="SM00507">
    <property type="entry name" value="HNHc"/>
    <property type="match status" value="1"/>
</dbReference>
<evidence type="ECO:0000259" key="1">
    <source>
        <dbReference type="SMART" id="SM00507"/>
    </source>
</evidence>
<dbReference type="GO" id="GO:0008270">
    <property type="term" value="F:zinc ion binding"/>
    <property type="evidence" value="ECO:0007669"/>
    <property type="project" value="InterPro"/>
</dbReference>
<dbReference type="InterPro" id="IPR002711">
    <property type="entry name" value="HNH"/>
</dbReference>
<reference evidence="2 3" key="1">
    <citation type="submission" date="2019-07" db="EMBL/GenBank/DDBJ databases">
        <authorList>
            <person name="Brisse S."/>
            <person name="Rodrigues C."/>
            <person name="Thorpe H."/>
        </authorList>
    </citation>
    <scope>NUCLEOTIDE SEQUENCE [LARGE SCALE GENOMIC DNA]</scope>
    <source>
        <strain evidence="2">SB6410</strain>
    </source>
</reference>
<name>A0A9Q9S507_9ENTR</name>
<accession>A0A9Q9S507</accession>
<proteinExistence type="predicted"/>
<dbReference type="GO" id="GO:0003676">
    <property type="term" value="F:nucleic acid binding"/>
    <property type="evidence" value="ECO:0007669"/>
    <property type="project" value="InterPro"/>
</dbReference>
<dbReference type="EMBL" id="CABGGO010000003">
    <property type="protein sequence ID" value="VUS32576.1"/>
    <property type="molecule type" value="Genomic_DNA"/>
</dbReference>
<dbReference type="CDD" id="cd00085">
    <property type="entry name" value="HNHc"/>
    <property type="match status" value="1"/>
</dbReference>
<evidence type="ECO:0000313" key="2">
    <source>
        <dbReference type="EMBL" id="VUS32576.1"/>
    </source>
</evidence>
<organism evidence="2 3">
    <name type="scientific">Klebsiella pasteurii</name>
    <dbReference type="NCBI Taxonomy" id="2587529"/>
    <lineage>
        <taxon>Bacteria</taxon>
        <taxon>Pseudomonadati</taxon>
        <taxon>Pseudomonadota</taxon>
        <taxon>Gammaproteobacteria</taxon>
        <taxon>Enterobacterales</taxon>
        <taxon>Enterobacteriaceae</taxon>
        <taxon>Klebsiella/Raoultella group</taxon>
        <taxon>Klebsiella</taxon>
    </lineage>
</organism>
<feature type="domain" description="HNH nuclease" evidence="1">
    <location>
        <begin position="11"/>
        <end position="60"/>
    </location>
</feature>
<dbReference type="GO" id="GO:0004519">
    <property type="term" value="F:endonuclease activity"/>
    <property type="evidence" value="ECO:0007669"/>
    <property type="project" value="InterPro"/>
</dbReference>
<evidence type="ECO:0000313" key="3">
    <source>
        <dbReference type="Proteomes" id="UP000318567"/>
    </source>
</evidence>
<dbReference type="Gene3D" id="1.10.30.50">
    <property type="match status" value="1"/>
</dbReference>
<dbReference type="AlphaFoldDB" id="A0A9Q9S507"/>
<comment type="caution">
    <text evidence="2">The sequence shown here is derived from an EMBL/GenBank/DDBJ whole genome shotgun (WGS) entry which is preliminary data.</text>
</comment>
<dbReference type="Pfam" id="PF01844">
    <property type="entry name" value="HNH"/>
    <property type="match status" value="1"/>
</dbReference>
<dbReference type="RefSeq" id="WP_142444942.1">
    <property type="nucleotide sequence ID" value="NZ_CABGGO010000003.1"/>
</dbReference>